<comment type="caution">
    <text evidence="1">The sequence shown here is derived from an EMBL/GenBank/DDBJ whole genome shotgun (WGS) entry which is preliminary data.</text>
</comment>
<keyword evidence="2" id="KW-1185">Reference proteome</keyword>
<evidence type="ECO:0000313" key="1">
    <source>
        <dbReference type="EMBL" id="MDQ0207824.1"/>
    </source>
</evidence>
<dbReference type="GO" id="GO:0016301">
    <property type="term" value="F:kinase activity"/>
    <property type="evidence" value="ECO:0007669"/>
    <property type="project" value="UniProtKB-KW"/>
</dbReference>
<sequence>MRRIMVVGASAGAGKSTFARSLSKQLNIPVYHLDTFYWKPGWEEEDTQIFREKQQKIVGDEYWIIEGNYSSTFDIRLEKADTIIFLDQPLWVCLYRVFKRRVMYRKKSRPDLTEGCPEKIDFAFLSFIVRTYYPRKKKMREKLQTFKDKSSSHQVYLLSGDTDTEKFLDKVHKGDVE</sequence>
<accession>A0ABT9YLB6</accession>
<proteinExistence type="predicted"/>
<dbReference type="InterPro" id="IPR027417">
    <property type="entry name" value="P-loop_NTPase"/>
</dbReference>
<dbReference type="Proteomes" id="UP001225034">
    <property type="component" value="Unassembled WGS sequence"/>
</dbReference>
<keyword evidence="1" id="KW-0418">Kinase</keyword>
<reference evidence="1 2" key="1">
    <citation type="submission" date="2023-07" db="EMBL/GenBank/DDBJ databases">
        <title>Genomic Encyclopedia of Type Strains, Phase IV (KMG-IV): sequencing the most valuable type-strain genomes for metagenomic binning, comparative biology and taxonomic classification.</title>
        <authorList>
            <person name="Goeker M."/>
        </authorList>
    </citation>
    <scope>NUCLEOTIDE SEQUENCE [LARGE SCALE GENOMIC DNA]</scope>
    <source>
        <strain evidence="1 2">DSM 19154</strain>
    </source>
</reference>
<evidence type="ECO:0000313" key="2">
    <source>
        <dbReference type="Proteomes" id="UP001225034"/>
    </source>
</evidence>
<dbReference type="Gene3D" id="3.40.50.300">
    <property type="entry name" value="P-loop containing nucleotide triphosphate hydrolases"/>
    <property type="match status" value="1"/>
</dbReference>
<dbReference type="PANTHER" id="PTHR37816">
    <property type="entry name" value="YALI0E33011P"/>
    <property type="match status" value="1"/>
</dbReference>
<dbReference type="PANTHER" id="PTHR37816:SF3">
    <property type="entry name" value="MODULATES DNA TOPOLOGY"/>
    <property type="match status" value="1"/>
</dbReference>
<organism evidence="1 2">
    <name type="scientific">Alkalicoccobacillus murimartini</name>
    <dbReference type="NCBI Taxonomy" id="171685"/>
    <lineage>
        <taxon>Bacteria</taxon>
        <taxon>Bacillati</taxon>
        <taxon>Bacillota</taxon>
        <taxon>Bacilli</taxon>
        <taxon>Bacillales</taxon>
        <taxon>Bacillaceae</taxon>
        <taxon>Alkalicoccobacillus</taxon>
    </lineage>
</organism>
<gene>
    <name evidence="1" type="ORF">J2S05_002625</name>
</gene>
<keyword evidence="1" id="KW-0808">Transferase</keyword>
<dbReference type="EMBL" id="JAUSUA010000003">
    <property type="protein sequence ID" value="MDQ0207824.1"/>
    <property type="molecule type" value="Genomic_DNA"/>
</dbReference>
<dbReference type="InterPro" id="IPR052922">
    <property type="entry name" value="Cytidylate_Kinase-2"/>
</dbReference>
<protein>
    <submittedName>
        <fullName evidence="1">Adenylate kinase family enzyme</fullName>
    </submittedName>
</protein>
<name>A0ABT9YLB6_9BACI</name>
<dbReference type="SUPFAM" id="SSF52540">
    <property type="entry name" value="P-loop containing nucleoside triphosphate hydrolases"/>
    <property type="match status" value="1"/>
</dbReference>
<dbReference type="RefSeq" id="WP_306983404.1">
    <property type="nucleotide sequence ID" value="NZ_JAUSUA010000003.1"/>
</dbReference>